<protein>
    <submittedName>
        <fullName evidence="1">Uncharacterized protein</fullName>
    </submittedName>
</protein>
<reference evidence="1 2" key="1">
    <citation type="submission" date="2020-08" db="EMBL/GenBank/DDBJ databases">
        <title>Sequencing the genomes of 1000 actinobacteria strains.</title>
        <authorList>
            <person name="Klenk H.-P."/>
        </authorList>
    </citation>
    <scope>NUCLEOTIDE SEQUENCE [LARGE SCALE GENOMIC DNA]</scope>
    <source>
        <strain evidence="1 2">DSM 45518</strain>
    </source>
</reference>
<comment type="caution">
    <text evidence="1">The sequence shown here is derived from an EMBL/GenBank/DDBJ whole genome shotgun (WGS) entry which is preliminary data.</text>
</comment>
<evidence type="ECO:0000313" key="2">
    <source>
        <dbReference type="Proteomes" id="UP000542742"/>
    </source>
</evidence>
<accession>A0A7W7G0A6</accession>
<proteinExistence type="predicted"/>
<dbReference type="Proteomes" id="UP000542742">
    <property type="component" value="Unassembled WGS sequence"/>
</dbReference>
<keyword evidence="2" id="KW-1185">Reference proteome</keyword>
<evidence type="ECO:0000313" key="1">
    <source>
        <dbReference type="EMBL" id="MBB4691417.1"/>
    </source>
</evidence>
<name>A0A7W7G0A6_9ACTN</name>
<dbReference type="RefSeq" id="WP_184950237.1">
    <property type="nucleotide sequence ID" value="NZ_BOMC01000006.1"/>
</dbReference>
<dbReference type="AlphaFoldDB" id="A0A7W7G0A6"/>
<organism evidence="1 2">
    <name type="scientific">Paractinoplanes abujensis</name>
    <dbReference type="NCBI Taxonomy" id="882441"/>
    <lineage>
        <taxon>Bacteria</taxon>
        <taxon>Bacillati</taxon>
        <taxon>Actinomycetota</taxon>
        <taxon>Actinomycetes</taxon>
        <taxon>Micromonosporales</taxon>
        <taxon>Micromonosporaceae</taxon>
        <taxon>Paractinoplanes</taxon>
    </lineage>
</organism>
<dbReference type="EMBL" id="JACHMF010000001">
    <property type="protein sequence ID" value="MBB4691417.1"/>
    <property type="molecule type" value="Genomic_DNA"/>
</dbReference>
<gene>
    <name evidence="1" type="ORF">BKA14_001565</name>
</gene>
<sequence>MAQIIGVVVPEGTADTLEEQLAEEAGLEADVDDWEGKTVYLDAPFTVPGGDALVLLTVPVDDDDAAARLAGVLGGRDEELLLIDVSTGDELGRLTPAAAAGDVRRVIAAARAV</sequence>